<dbReference type="AlphaFoldDB" id="Q02VN4"/>
<dbReference type="EMBL" id="CP000425">
    <property type="protein sequence ID" value="ABJ73988.1"/>
    <property type="molecule type" value="Genomic_DNA"/>
</dbReference>
<reference evidence="1 2" key="1">
    <citation type="journal article" date="2006" name="Proc. Natl. Acad. Sci. U.S.A.">
        <title>Comparative genomics of the lactic acid bacteria.</title>
        <authorList>
            <person name="Makarova K."/>
            <person name="Slesarev A."/>
            <person name="Wolf Y."/>
            <person name="Sorokin A."/>
            <person name="Mirkin B."/>
            <person name="Koonin E."/>
            <person name="Pavlov A."/>
            <person name="Pavlova N."/>
            <person name="Karamychev V."/>
            <person name="Polouchine N."/>
            <person name="Shakhova V."/>
            <person name="Grigoriev I."/>
            <person name="Lou Y."/>
            <person name="Rohksar D."/>
            <person name="Lucas S."/>
            <person name="Huang K."/>
            <person name="Goodstein D.M."/>
            <person name="Hawkins T."/>
            <person name="Plengvidhya V."/>
            <person name="Welker D."/>
            <person name="Hughes J."/>
            <person name="Goh Y."/>
            <person name="Benson A."/>
            <person name="Baldwin K."/>
            <person name="Lee J.H."/>
            <person name="Diaz-Muniz I."/>
            <person name="Dosti B."/>
            <person name="Smeianov V."/>
            <person name="Wechter W."/>
            <person name="Barabote R."/>
            <person name="Lorca G."/>
            <person name="Altermann E."/>
            <person name="Barrangou R."/>
            <person name="Ganesan B."/>
            <person name="Xie Y."/>
            <person name="Rawsthorne H."/>
            <person name="Tamir D."/>
            <person name="Parker C."/>
            <person name="Breidt F."/>
            <person name="Broadbent J."/>
            <person name="Hutkins R."/>
            <person name="O'Sullivan D."/>
            <person name="Steele J."/>
            <person name="Unlu G."/>
            <person name="Saier M."/>
            <person name="Klaenhammer T."/>
            <person name="Richardson P."/>
            <person name="Kozyavkin S."/>
            <person name="Weimer B."/>
            <person name="Mills D."/>
        </authorList>
    </citation>
    <scope>NUCLEOTIDE SEQUENCE [LARGE SCALE GENOMIC DNA]</scope>
    <source>
        <strain evidence="1 2">SK11</strain>
    </source>
</reference>
<accession>Q02VN4</accession>
<proteinExistence type="predicted"/>
<organism evidence="1 2">
    <name type="scientific">Lactococcus lactis subsp. cremoris (strain SK11)</name>
    <dbReference type="NCBI Taxonomy" id="272622"/>
    <lineage>
        <taxon>Bacteria</taxon>
        <taxon>Bacillati</taxon>
        <taxon>Bacillota</taxon>
        <taxon>Bacilli</taxon>
        <taxon>Lactobacillales</taxon>
        <taxon>Streptococcaceae</taxon>
        <taxon>Lactococcus</taxon>
        <taxon>Lactococcus cremoris subsp. cremoris</taxon>
    </lineage>
</organism>
<gene>
    <name evidence="1" type="ordered locus">LACR_2560</name>
</gene>
<name>Q02VN4_LACLS</name>
<protein>
    <submittedName>
        <fullName evidence="1">Uncharacterized protein</fullName>
    </submittedName>
</protein>
<evidence type="ECO:0000313" key="2">
    <source>
        <dbReference type="Proteomes" id="UP000000240"/>
    </source>
</evidence>
<dbReference type="Proteomes" id="UP000000240">
    <property type="component" value="Chromosome"/>
</dbReference>
<evidence type="ECO:0000313" key="1">
    <source>
        <dbReference type="EMBL" id="ABJ73988.1"/>
    </source>
</evidence>
<sequence length="28" mass="3441">MKKNLNELQKFIVMNLQHSLKIFIREQP</sequence>
<dbReference type="HOGENOM" id="CLU_3412638_0_0_9"/>
<dbReference type="KEGG" id="llc:LACR_2560"/>